<reference evidence="4 5" key="1">
    <citation type="submission" date="2023-05" db="EMBL/GenBank/DDBJ databases">
        <title>Genome sequence of Pinibacter sp. MAH-24.</title>
        <authorList>
            <person name="Huq M.A."/>
        </authorList>
    </citation>
    <scope>NUCLEOTIDE SEQUENCE [LARGE SCALE GENOMIC DNA]</scope>
    <source>
        <strain evidence="4 5">MAH-24</strain>
    </source>
</reference>
<keyword evidence="2" id="KW-0472">Membrane</keyword>
<dbReference type="InterPro" id="IPR011123">
    <property type="entry name" value="Y_Y_Y"/>
</dbReference>
<dbReference type="Gene3D" id="1.20.5.1930">
    <property type="match status" value="1"/>
</dbReference>
<comment type="caution">
    <text evidence="4">The sequence shown here is derived from an EMBL/GenBank/DDBJ whole genome shotgun (WGS) entry which is preliminary data.</text>
</comment>
<dbReference type="CDD" id="cd16917">
    <property type="entry name" value="HATPase_UhpB-NarQ-NarX-like"/>
    <property type="match status" value="1"/>
</dbReference>
<dbReference type="SUPFAM" id="SSF63829">
    <property type="entry name" value="Calcium-dependent phosphotriesterase"/>
    <property type="match status" value="3"/>
</dbReference>
<dbReference type="Pfam" id="PF07495">
    <property type="entry name" value="Y_Y_Y"/>
    <property type="match status" value="1"/>
</dbReference>
<dbReference type="Gene3D" id="2.60.40.10">
    <property type="entry name" value="Immunoglobulins"/>
    <property type="match status" value="1"/>
</dbReference>
<keyword evidence="5" id="KW-1185">Reference proteome</keyword>
<dbReference type="PANTHER" id="PTHR43547">
    <property type="entry name" value="TWO-COMPONENT HISTIDINE KINASE"/>
    <property type="match status" value="1"/>
</dbReference>
<protein>
    <submittedName>
        <fullName evidence="4">Two-component regulator propeller domain-containing protein</fullName>
    </submittedName>
</protein>
<feature type="domain" description="Histidine kinase" evidence="3">
    <location>
        <begin position="830"/>
        <end position="1020"/>
    </location>
</feature>
<sequence length="1020" mass="115305">MHIIFEQSNPSPKDVRTFLLLLLTSFQLIASAQEPEQYIFSHIGIMNGLISDEVTHVQQDTLGFVWIGTLNGIQRYDGKRFVYFRHADNNPFSLPNDKILCMRLDNKNRLWVLCAENKIGYINVTDLKFHEVAIRLPDFVVKKTPGSIFIDKQGNVIFILTGSGLFAYSESKNEFADHNNFVQLPPHWKPLCITQDKIDNNYWIGCDSGLVKYNSEKHILSYALNNPGKDAAIIGLKDVHNITHILVDRKQRSWLIAENKQLFSFDGSSHIVHSWNRSITDIVKNAVYEIQTLNELSDGSIWIGGTNVFAKFETVAKKFENIPSDLPGEYSIRYDVVRNISEDKENNVWTCTNKGLYRFNTMAQLFHAVSNRKPGNDKKYTAGVSSITQLRDGSIIAATLGDGAFSYDSNFKPRHSSLLPSPRALQAWCIFQQSSGDVWESNSDGSLLIRHVANSREEMVPASTFEGSAVRQMVEDKNGNVWLGTQNGALVQWNKASKKFILKHRLNSMVQRLFADSAGTVWAGTATSGVYKINSAGDIEDNYTSSGKANKTLTSSNITDILQYNDSLYIFAGDGLNIFNIKANSVQHYNIENDLPSKSIINIVKDKAGYLWLTTQSMLCSINFQKQVVTTYSPSDGVYTSAFNMGSACLLRDGRIAIGTAHDMMVFDPGAIARNGYAAAPDISITGFSVMNKPMDLDSLFKRPVIELNSDENSVTIEFSTLTYLNIYGVFYKLEGLDKNWQLTGRTHQAVYSYLPPGNYTFKAYCVNGDGIPSKHTTELTIKIKAPFWKTWWFLSFMAFVVITILYWLDKFRMQKIRATESIRSRIATSLTDDLSSSLSSINIISELAKNKVSTDIDRTKEYIAQISDTSNRMIDSMYDVVWSVDPNNDSMEQTINRMKNFTAEMESLYPVDIVFEIDKAIYKLQPDMENRYELLSIFKEAVWNACKHSRAKHIFVNISYKKQVLLITVQDDGIGFETEAVKLGRGINEMRRRSNTIDASFTMQSEINTGTVIRVQKRF</sequence>
<evidence type="ECO:0000313" key="4">
    <source>
        <dbReference type="EMBL" id="MDI3319313.1"/>
    </source>
</evidence>
<evidence type="ECO:0000313" key="5">
    <source>
        <dbReference type="Proteomes" id="UP001226434"/>
    </source>
</evidence>
<proteinExistence type="predicted"/>
<dbReference type="InterPro" id="IPR011110">
    <property type="entry name" value="Reg_prop"/>
</dbReference>
<evidence type="ECO:0000259" key="3">
    <source>
        <dbReference type="PROSITE" id="PS50109"/>
    </source>
</evidence>
<dbReference type="Proteomes" id="UP001226434">
    <property type="component" value="Unassembled WGS sequence"/>
</dbReference>
<dbReference type="Pfam" id="PF02518">
    <property type="entry name" value="HATPase_c"/>
    <property type="match status" value="1"/>
</dbReference>
<feature type="transmembrane region" description="Helical" evidence="2">
    <location>
        <begin position="791"/>
        <end position="809"/>
    </location>
</feature>
<dbReference type="Gene3D" id="2.130.10.10">
    <property type="entry name" value="YVTN repeat-like/Quinoprotein amine dehydrogenase"/>
    <property type="match status" value="3"/>
</dbReference>
<evidence type="ECO:0000256" key="1">
    <source>
        <dbReference type="ARBA" id="ARBA00022553"/>
    </source>
</evidence>
<organism evidence="4 5">
    <name type="scientific">Pinibacter soli</name>
    <dbReference type="NCBI Taxonomy" id="3044211"/>
    <lineage>
        <taxon>Bacteria</taxon>
        <taxon>Pseudomonadati</taxon>
        <taxon>Bacteroidota</taxon>
        <taxon>Chitinophagia</taxon>
        <taxon>Chitinophagales</taxon>
        <taxon>Chitinophagaceae</taxon>
        <taxon>Pinibacter</taxon>
    </lineage>
</organism>
<dbReference type="SUPFAM" id="SSF55874">
    <property type="entry name" value="ATPase domain of HSP90 chaperone/DNA topoisomerase II/histidine kinase"/>
    <property type="match status" value="1"/>
</dbReference>
<dbReference type="PROSITE" id="PS50109">
    <property type="entry name" value="HIS_KIN"/>
    <property type="match status" value="1"/>
</dbReference>
<name>A0ABT6R9S5_9BACT</name>
<dbReference type="InterPro" id="IPR005467">
    <property type="entry name" value="His_kinase_dom"/>
</dbReference>
<accession>A0ABT6R9S5</accession>
<dbReference type="RefSeq" id="WP_282333427.1">
    <property type="nucleotide sequence ID" value="NZ_JASBRG010000003.1"/>
</dbReference>
<dbReference type="Gene3D" id="3.30.565.10">
    <property type="entry name" value="Histidine kinase-like ATPase, C-terminal domain"/>
    <property type="match status" value="1"/>
</dbReference>
<keyword evidence="1" id="KW-0597">Phosphoprotein</keyword>
<dbReference type="InterPro" id="IPR036890">
    <property type="entry name" value="HATPase_C_sf"/>
</dbReference>
<keyword evidence="2" id="KW-1133">Transmembrane helix</keyword>
<dbReference type="EMBL" id="JASBRG010000003">
    <property type="protein sequence ID" value="MDI3319313.1"/>
    <property type="molecule type" value="Genomic_DNA"/>
</dbReference>
<dbReference type="PANTHER" id="PTHR43547:SF2">
    <property type="entry name" value="HYBRID SIGNAL TRANSDUCTION HISTIDINE KINASE C"/>
    <property type="match status" value="1"/>
</dbReference>
<keyword evidence="2" id="KW-0812">Transmembrane</keyword>
<dbReference type="InterPro" id="IPR015943">
    <property type="entry name" value="WD40/YVTN_repeat-like_dom_sf"/>
</dbReference>
<dbReference type="InterPro" id="IPR003594">
    <property type="entry name" value="HATPase_dom"/>
</dbReference>
<evidence type="ECO:0000256" key="2">
    <source>
        <dbReference type="SAM" id="Phobius"/>
    </source>
</evidence>
<dbReference type="Pfam" id="PF07494">
    <property type="entry name" value="Reg_prop"/>
    <property type="match status" value="1"/>
</dbReference>
<gene>
    <name evidence="4" type="ORF">QJ048_05990</name>
</gene>
<dbReference type="InterPro" id="IPR013783">
    <property type="entry name" value="Ig-like_fold"/>
</dbReference>